<dbReference type="SUPFAM" id="SSF55785">
    <property type="entry name" value="PYP-like sensor domain (PAS domain)"/>
    <property type="match status" value="1"/>
</dbReference>
<evidence type="ECO:0000313" key="1">
    <source>
        <dbReference type="EMBL" id="PLA76448.1"/>
    </source>
</evidence>
<dbReference type="InterPro" id="IPR035965">
    <property type="entry name" value="PAS-like_dom_sf"/>
</dbReference>
<comment type="caution">
    <text evidence="1">The sequence shown here is derived from an EMBL/GenBank/DDBJ whole genome shotgun (WGS) entry which is preliminary data.</text>
</comment>
<dbReference type="NCBIfam" id="TIGR00229">
    <property type="entry name" value="sensory_box"/>
    <property type="match status" value="1"/>
</dbReference>
<dbReference type="EMBL" id="PKGI01000029">
    <property type="protein sequence ID" value="PLA76448.1"/>
    <property type="molecule type" value="Genomic_DNA"/>
</dbReference>
<sequence>MRCQKNEQPGELKTGLDSVISDEVLLDNLIEMADLCIFWKDKRRRYLGCNQAFLHYFGLTEVEEICGKADQEFDWRLGSGEEIAVESALLTDGIAVHNYKKSIYAKGQWRKIVVNEKPIYVEDEIVGLLGYFKDITQEASNIT</sequence>
<dbReference type="InterPro" id="IPR000014">
    <property type="entry name" value="PAS"/>
</dbReference>
<name>A0A2I2AAQ0_9LACO</name>
<dbReference type="RefSeq" id="WP_101811852.1">
    <property type="nucleotide sequence ID" value="NZ_PKGI01000029.1"/>
</dbReference>
<reference evidence="2" key="1">
    <citation type="submission" date="2017-12" db="EMBL/GenBank/DDBJ databases">
        <authorList>
            <person name="Christensen H."/>
        </authorList>
    </citation>
    <scope>NUCLEOTIDE SEQUENCE [LARGE SCALE GENOMIC DNA]</scope>
    <source>
        <strain evidence="2">268A</strain>
    </source>
</reference>
<protein>
    <recommendedName>
        <fullName evidence="3">PAS domain-containing protein</fullName>
    </recommendedName>
</protein>
<dbReference type="AlphaFoldDB" id="A0A2I2AAQ0"/>
<dbReference type="Proteomes" id="UP000234579">
    <property type="component" value="Unassembled WGS sequence"/>
</dbReference>
<gene>
    <name evidence="1" type="ORF">CYR79_05915</name>
</gene>
<accession>A0A2I2AAQ0</accession>
<evidence type="ECO:0000313" key="2">
    <source>
        <dbReference type="Proteomes" id="UP000234579"/>
    </source>
</evidence>
<evidence type="ECO:0008006" key="3">
    <source>
        <dbReference type="Google" id="ProtNLM"/>
    </source>
</evidence>
<dbReference type="Gene3D" id="3.30.450.20">
    <property type="entry name" value="PAS domain"/>
    <property type="match status" value="1"/>
</dbReference>
<proteinExistence type="predicted"/>
<organism evidence="1 2">
    <name type="scientific">Ligilactobacillus agilis</name>
    <dbReference type="NCBI Taxonomy" id="1601"/>
    <lineage>
        <taxon>Bacteria</taxon>
        <taxon>Bacillati</taxon>
        <taxon>Bacillota</taxon>
        <taxon>Bacilli</taxon>
        <taxon>Lactobacillales</taxon>
        <taxon>Lactobacillaceae</taxon>
        <taxon>Ligilactobacillus</taxon>
    </lineage>
</organism>